<dbReference type="Proteomes" id="UP000004169">
    <property type="component" value="Unassembled WGS sequence"/>
</dbReference>
<dbReference type="eggNOG" id="ENOG5032TV5">
    <property type="taxonomic scope" value="Bacteria"/>
</dbReference>
<dbReference type="Pfam" id="PF08798">
    <property type="entry name" value="CRISPR_assoc"/>
    <property type="match status" value="1"/>
</dbReference>
<sequence>MTVDHSDLSPRWFSRLRLRRDSPIQAARAAMLGASTTRDRGHALVWLAFADDPDARRDFLFRETTDWVYCVSARPPVDDGAVWEIETKAYDPAPPVGMTIGFSLRAAPMVSIKTGRRLSAKVNMVARAREALRAEDPAAAFGPDRVRAAALPWLLDRAAGIGLAIDEATLRVDGYRHDRLPRQDGPPIRFASIDYEGTALVSDTDAVRRALLLGVGRGKAYGCGLLLIRPLGREAE</sequence>
<name>H8FVT7_MAGML</name>
<protein>
    <recommendedName>
        <fullName evidence="3">CRISPR-associated protein, Cse3 family</fullName>
    </recommendedName>
</protein>
<dbReference type="SMART" id="SM01101">
    <property type="entry name" value="CRISPR_assoc"/>
    <property type="match status" value="1"/>
</dbReference>
<dbReference type="Gene3D" id="3.30.70.1200">
    <property type="entry name" value="Crispr-associated protein, domain 1"/>
    <property type="match status" value="1"/>
</dbReference>
<evidence type="ECO:0008006" key="3">
    <source>
        <dbReference type="Google" id="ProtNLM"/>
    </source>
</evidence>
<dbReference type="CDD" id="cd09727">
    <property type="entry name" value="Cas6_I-E"/>
    <property type="match status" value="1"/>
</dbReference>
<dbReference type="RefSeq" id="WP_002730168.1">
    <property type="nucleotide sequence ID" value="NZ_CAHP01000034.1"/>
</dbReference>
<dbReference type="SUPFAM" id="SSF117987">
    <property type="entry name" value="CRISPR-associated protein"/>
    <property type="match status" value="1"/>
</dbReference>
<reference evidence="1 2" key="1">
    <citation type="journal article" date="2012" name="J. Bacteriol.">
        <title>Draft Genome Sequence of the Purple Photosynthetic Bacterium Phaeospirillum molischianum DSM120, a Particularly Versatile Bacterium.</title>
        <authorList>
            <person name="Duquesne K."/>
            <person name="Prima V."/>
            <person name="Ji B."/>
            <person name="Rouy Z."/>
            <person name="Medigue C."/>
            <person name="Talla E."/>
            <person name="Sturgis J.N."/>
        </authorList>
    </citation>
    <scope>NUCLEOTIDE SEQUENCE [LARGE SCALE GENOMIC DNA]</scope>
    <source>
        <strain evidence="2">DSM120</strain>
    </source>
</reference>
<dbReference type="InterPro" id="IPR010179">
    <property type="entry name" value="CRISPR-assoc_prot_Cse3"/>
</dbReference>
<dbReference type="NCBIfam" id="TIGR01907">
    <property type="entry name" value="casE_Cse3"/>
    <property type="match status" value="1"/>
</dbReference>
<accession>H8FVT7</accession>
<gene>
    <name evidence="1" type="ORF">PHAMO_40036</name>
</gene>
<dbReference type="STRING" id="1150626.PHAMO_40036"/>
<evidence type="ECO:0000313" key="2">
    <source>
        <dbReference type="Proteomes" id="UP000004169"/>
    </source>
</evidence>
<comment type="caution">
    <text evidence="1">The sequence shown here is derived from an EMBL/GenBank/DDBJ whole genome shotgun (WGS) entry which is preliminary data.</text>
</comment>
<organism evidence="1 2">
    <name type="scientific">Magnetospirillum molischianum DSM 120</name>
    <dbReference type="NCBI Taxonomy" id="1150626"/>
    <lineage>
        <taxon>Bacteria</taxon>
        <taxon>Pseudomonadati</taxon>
        <taxon>Pseudomonadota</taxon>
        <taxon>Alphaproteobacteria</taxon>
        <taxon>Rhodospirillales</taxon>
        <taxon>Rhodospirillaceae</taxon>
        <taxon>Magnetospirillum</taxon>
    </lineage>
</organism>
<evidence type="ECO:0000313" key="1">
    <source>
        <dbReference type="EMBL" id="CCG42475.1"/>
    </source>
</evidence>
<proteinExistence type="predicted"/>
<dbReference type="AlphaFoldDB" id="H8FVT7"/>
<dbReference type="EMBL" id="CAHP01000034">
    <property type="protein sequence ID" value="CCG42475.1"/>
    <property type="molecule type" value="Genomic_DNA"/>
</dbReference>
<dbReference type="Gene3D" id="3.30.70.1210">
    <property type="entry name" value="Crispr-associated protein, domain 2"/>
    <property type="match status" value="1"/>
</dbReference>
<keyword evidence="2" id="KW-1185">Reference proteome</keyword>